<dbReference type="InterPro" id="IPR004244">
    <property type="entry name" value="Transposase_22"/>
</dbReference>
<dbReference type="InterPro" id="IPR013083">
    <property type="entry name" value="Znf_RING/FYVE/PHD"/>
</dbReference>
<comment type="caution">
    <text evidence="4">The sequence shown here is derived from an EMBL/GenBank/DDBJ whole genome shotgun (WGS) entry which is preliminary data.</text>
</comment>
<dbReference type="EMBL" id="JBEDNZ010000009">
    <property type="protein sequence ID" value="KAL0839061.1"/>
    <property type="molecule type" value="Genomic_DNA"/>
</dbReference>
<dbReference type="AlphaFoldDB" id="A0ABD0T6T0"/>
<feature type="coiled-coil region" evidence="1">
    <location>
        <begin position="182"/>
        <end position="209"/>
    </location>
</feature>
<dbReference type="SUPFAM" id="SSF57903">
    <property type="entry name" value="FYVE/PHD zinc finger"/>
    <property type="match status" value="1"/>
</dbReference>
<dbReference type="InterPro" id="IPR011011">
    <property type="entry name" value="Znf_FYVE_PHD"/>
</dbReference>
<evidence type="ECO:0000313" key="5">
    <source>
        <dbReference type="Proteomes" id="UP001549921"/>
    </source>
</evidence>
<organism evidence="4 5">
    <name type="scientific">Loxostege sticticalis</name>
    <name type="common">Beet webworm moth</name>
    <dbReference type="NCBI Taxonomy" id="481309"/>
    <lineage>
        <taxon>Eukaryota</taxon>
        <taxon>Metazoa</taxon>
        <taxon>Ecdysozoa</taxon>
        <taxon>Arthropoda</taxon>
        <taxon>Hexapoda</taxon>
        <taxon>Insecta</taxon>
        <taxon>Pterygota</taxon>
        <taxon>Neoptera</taxon>
        <taxon>Endopterygota</taxon>
        <taxon>Lepidoptera</taxon>
        <taxon>Glossata</taxon>
        <taxon>Ditrysia</taxon>
        <taxon>Pyraloidea</taxon>
        <taxon>Crambidae</taxon>
        <taxon>Pyraustinae</taxon>
        <taxon>Loxostege</taxon>
    </lineage>
</organism>
<dbReference type="PANTHER" id="PTHR11505">
    <property type="entry name" value="L1 TRANSPOSABLE ELEMENT-RELATED"/>
    <property type="match status" value="1"/>
</dbReference>
<feature type="domain" description="FP protein C-terminal" evidence="3">
    <location>
        <begin position="317"/>
        <end position="368"/>
    </location>
</feature>
<dbReference type="Gene3D" id="3.30.40.10">
    <property type="entry name" value="Zinc/RING finger domain, C3HC4 (zinc finger)"/>
    <property type="match status" value="1"/>
</dbReference>
<sequence length="374" mass="42493">MSPPEVKCTGCRHNITNEFLECFSCSSKYDLLCANVGIKRFNQMSQKSRREWKCPKCHSKQSKTDNTNTPLRQPPPFIQPGPSNGGNLDDSVCDDSNVTVRGRPGPHSQTEPIDDRYVTEDSLRRILNEELSTMIEDKLKKLVTVQLRSINDRMAEFGESIAYFNKQYEEMRADLQEKSAVIIGLQKNNEALQSSVKDLSHRLHLAEQSMRESNLEINGIPEHKSENLPTIIGQIAKTVDCQVHDEDIFHATRVAKLNKDGNRPRTVIVKLRSTRHRDAMLAAVVKFNRNNPKGKLSTQHIGMAGTPAPIFVAEHLTPANKSLHAATRLKAKKEDYKFVWVRNGRIYMRKDEFSPALFVRNLESLDSINTTRRS</sequence>
<protein>
    <recommendedName>
        <fullName evidence="3">FP protein C-terminal domain-containing protein</fullName>
    </recommendedName>
</protein>
<evidence type="ECO:0000313" key="4">
    <source>
        <dbReference type="EMBL" id="KAL0839061.1"/>
    </source>
</evidence>
<gene>
    <name evidence="4" type="ORF">ABMA28_017047</name>
</gene>
<name>A0ABD0T6T0_LOXSC</name>
<feature type="region of interest" description="Disordered" evidence="2">
    <location>
        <begin position="55"/>
        <end position="94"/>
    </location>
</feature>
<evidence type="ECO:0000259" key="3">
    <source>
        <dbReference type="Pfam" id="PF25298"/>
    </source>
</evidence>
<reference evidence="4 5" key="1">
    <citation type="submission" date="2024-06" db="EMBL/GenBank/DDBJ databases">
        <title>A chromosome-level genome assembly of beet webworm, Loxostege sticticalis.</title>
        <authorList>
            <person name="Zhang Y."/>
        </authorList>
    </citation>
    <scope>NUCLEOTIDE SEQUENCE [LARGE SCALE GENOMIC DNA]</scope>
    <source>
        <strain evidence="4">AQ028</strain>
        <tissue evidence="4">Male pupae</tissue>
    </source>
</reference>
<dbReference type="InterPro" id="IPR057251">
    <property type="entry name" value="FP_C"/>
</dbReference>
<proteinExistence type="predicted"/>
<keyword evidence="1" id="KW-0175">Coiled coil</keyword>
<dbReference type="Pfam" id="PF25298">
    <property type="entry name" value="Baculo_FP_2nd"/>
    <property type="match status" value="1"/>
</dbReference>
<evidence type="ECO:0000256" key="1">
    <source>
        <dbReference type="SAM" id="Coils"/>
    </source>
</evidence>
<dbReference type="Proteomes" id="UP001549921">
    <property type="component" value="Unassembled WGS sequence"/>
</dbReference>
<dbReference type="Gene3D" id="3.30.70.1820">
    <property type="entry name" value="L1 transposable element, RRM domain"/>
    <property type="match status" value="1"/>
</dbReference>
<accession>A0ABD0T6T0</accession>
<evidence type="ECO:0000256" key="2">
    <source>
        <dbReference type="SAM" id="MobiDB-lite"/>
    </source>
</evidence>